<protein>
    <recommendedName>
        <fullName evidence="2">Phorbol-ester/DAG-type domain-containing protein</fullName>
    </recommendedName>
</protein>
<accession>A0AAW1HU68</accession>
<name>A0AAW1HU68_POPJA</name>
<dbReference type="AlphaFoldDB" id="A0AAW1HU68"/>
<dbReference type="InterPro" id="IPR011011">
    <property type="entry name" value="Znf_FYVE_PHD"/>
</dbReference>
<dbReference type="InterPro" id="IPR002219">
    <property type="entry name" value="PKC_DAG/PE"/>
</dbReference>
<dbReference type="Proteomes" id="UP001458880">
    <property type="component" value="Unassembled WGS sequence"/>
</dbReference>
<reference evidence="3 4" key="1">
    <citation type="journal article" date="2024" name="BMC Genomics">
        <title>De novo assembly and annotation of Popillia japonica's genome with initial clues to its potential as an invasive pest.</title>
        <authorList>
            <person name="Cucini C."/>
            <person name="Boschi S."/>
            <person name="Funari R."/>
            <person name="Cardaioli E."/>
            <person name="Iannotti N."/>
            <person name="Marturano G."/>
            <person name="Paoli F."/>
            <person name="Bruttini M."/>
            <person name="Carapelli A."/>
            <person name="Frati F."/>
            <person name="Nardi F."/>
        </authorList>
    </citation>
    <scope>NUCLEOTIDE SEQUENCE [LARGE SCALE GENOMIC DNA]</scope>
    <source>
        <strain evidence="3">DMR45628</strain>
    </source>
</reference>
<keyword evidence="4" id="KW-1185">Reference proteome</keyword>
<sequence length="179" mass="20372">MNCLKCNSVIDESKEKLIRCDGCNRPIHVHCSELTAVEIKCYELRSARKRMKYIGIFCEQGVHQIPQLISMITDLKEEVRRLRENGPGLTPSPVAVTEEIISEMLERNRRSSNIIIYGSVEQGSSKQEQVSQDTTFIKDLLIQLEIPQTDIKPQRLGGYLHGEDENPSDESNEVLNCKI</sequence>
<evidence type="ECO:0000313" key="4">
    <source>
        <dbReference type="Proteomes" id="UP001458880"/>
    </source>
</evidence>
<proteinExistence type="predicted"/>
<comment type="caution">
    <text evidence="3">The sequence shown here is derived from an EMBL/GenBank/DDBJ whole genome shotgun (WGS) entry which is preliminary data.</text>
</comment>
<dbReference type="SUPFAM" id="SSF57903">
    <property type="entry name" value="FYVE/PHD zinc finger"/>
    <property type="match status" value="1"/>
</dbReference>
<evidence type="ECO:0000313" key="3">
    <source>
        <dbReference type="EMBL" id="KAK9680197.1"/>
    </source>
</evidence>
<evidence type="ECO:0000259" key="2">
    <source>
        <dbReference type="PROSITE" id="PS50081"/>
    </source>
</evidence>
<dbReference type="EMBL" id="JASPKY010000922">
    <property type="protein sequence ID" value="KAK9680197.1"/>
    <property type="molecule type" value="Genomic_DNA"/>
</dbReference>
<dbReference type="PROSITE" id="PS50081">
    <property type="entry name" value="ZF_DAG_PE_2"/>
    <property type="match status" value="1"/>
</dbReference>
<feature type="domain" description="Phorbol-ester/DAG-type" evidence="2">
    <location>
        <begin position="1"/>
        <end position="41"/>
    </location>
</feature>
<organism evidence="3 4">
    <name type="scientific">Popillia japonica</name>
    <name type="common">Japanese beetle</name>
    <dbReference type="NCBI Taxonomy" id="7064"/>
    <lineage>
        <taxon>Eukaryota</taxon>
        <taxon>Metazoa</taxon>
        <taxon>Ecdysozoa</taxon>
        <taxon>Arthropoda</taxon>
        <taxon>Hexapoda</taxon>
        <taxon>Insecta</taxon>
        <taxon>Pterygota</taxon>
        <taxon>Neoptera</taxon>
        <taxon>Endopterygota</taxon>
        <taxon>Coleoptera</taxon>
        <taxon>Polyphaga</taxon>
        <taxon>Scarabaeiformia</taxon>
        <taxon>Scarabaeidae</taxon>
        <taxon>Rutelinae</taxon>
        <taxon>Popillia</taxon>
    </lineage>
</organism>
<dbReference type="Gene3D" id="3.30.40.10">
    <property type="entry name" value="Zinc/RING finger domain, C3HC4 (zinc finger)"/>
    <property type="match status" value="1"/>
</dbReference>
<gene>
    <name evidence="3" type="ORF">QE152_g39284</name>
</gene>
<feature type="region of interest" description="Disordered" evidence="1">
    <location>
        <begin position="160"/>
        <end position="179"/>
    </location>
</feature>
<evidence type="ECO:0000256" key="1">
    <source>
        <dbReference type="SAM" id="MobiDB-lite"/>
    </source>
</evidence>
<dbReference type="InterPro" id="IPR013083">
    <property type="entry name" value="Znf_RING/FYVE/PHD"/>
</dbReference>